<proteinExistence type="predicted"/>
<gene>
    <name evidence="1" type="ORF">MJO28_010792</name>
</gene>
<comment type="caution">
    <text evidence="1">The sequence shown here is derived from an EMBL/GenBank/DDBJ whole genome shotgun (WGS) entry which is preliminary data.</text>
</comment>
<sequence length="518" mass="59338">MEDIYDTDPSEFSGTDDKSNSSADQDSRYNPSTSDEEETEDPVRPIVTELLSKGYKGPAIIQILRDTYNHKTSLSTLARRRKLWGLQLRDLPKTLKPEIRSSIVLSHAKGLQLTEMRARLIKETGVVVCVRTIKRYMRQLNLKLLANDLANGKVTLQHVVDCISHIRTDLLSEASGYRYVTKMLKTYYSIRLPRTLVYNILQEFEPDAIEGRWREACKRRVYRTHGPNHIWSCDGHDKLKKFGLCIYGFIDAWSRKILGMFVHVTNNDPRHIGVYFLQLAATAGGIPFKVTTDYGTETIDMSALQMMLSYTHGGISMEQATERMHFTKSTHNQKIESLWSQLMKQHNQAVIHNIMNEIEAGHYNQRDDLQKHLFLFLWLPVLQASLDRWVQLKNETRKRKDRRIELPTGCTSDFSYGTPEAFGTTDQLIQVPVSAIENLLQEHYPDRPEMFTQTPPWFHDAAMLIMSGLGLRFSNLTLGTVWLAFHEMLPHIQARFLAGSFPSTIHPPDNAAAGVEDS</sequence>
<dbReference type="EMBL" id="CM045874">
    <property type="protein sequence ID" value="KAI7945097.1"/>
    <property type="molecule type" value="Genomic_DNA"/>
</dbReference>
<evidence type="ECO:0000313" key="2">
    <source>
        <dbReference type="Proteomes" id="UP001060170"/>
    </source>
</evidence>
<protein>
    <submittedName>
        <fullName evidence="1">Uncharacterized protein</fullName>
    </submittedName>
</protein>
<dbReference type="Proteomes" id="UP001060170">
    <property type="component" value="Chromosome 10"/>
</dbReference>
<accession>A0ACC0E5X2</accession>
<name>A0ACC0E5X2_9BASI</name>
<keyword evidence="2" id="KW-1185">Reference proteome</keyword>
<organism evidence="1 2">
    <name type="scientific">Puccinia striiformis f. sp. tritici</name>
    <dbReference type="NCBI Taxonomy" id="168172"/>
    <lineage>
        <taxon>Eukaryota</taxon>
        <taxon>Fungi</taxon>
        <taxon>Dikarya</taxon>
        <taxon>Basidiomycota</taxon>
        <taxon>Pucciniomycotina</taxon>
        <taxon>Pucciniomycetes</taxon>
        <taxon>Pucciniales</taxon>
        <taxon>Pucciniaceae</taxon>
        <taxon>Puccinia</taxon>
    </lineage>
</organism>
<evidence type="ECO:0000313" key="1">
    <source>
        <dbReference type="EMBL" id="KAI7945097.1"/>
    </source>
</evidence>
<reference evidence="2" key="1">
    <citation type="journal article" date="2018" name="BMC Genomics">
        <title>Genomic insights into host adaptation between the wheat stripe rust pathogen (Puccinia striiformis f. sp. tritici) and the barley stripe rust pathogen (Puccinia striiformis f. sp. hordei).</title>
        <authorList>
            <person name="Xia C."/>
            <person name="Wang M."/>
            <person name="Yin C."/>
            <person name="Cornejo O.E."/>
            <person name="Hulbert S.H."/>
            <person name="Chen X."/>
        </authorList>
    </citation>
    <scope>NUCLEOTIDE SEQUENCE [LARGE SCALE GENOMIC DNA]</scope>
    <source>
        <strain evidence="2">93-210</strain>
    </source>
</reference>
<reference evidence="2" key="2">
    <citation type="journal article" date="2018" name="Mol. Plant Microbe Interact.">
        <title>Genome sequence resources for the wheat stripe rust pathogen (Puccinia striiformis f. sp. tritici) and the barley stripe rust pathogen (Puccinia striiformis f. sp. hordei).</title>
        <authorList>
            <person name="Xia C."/>
            <person name="Wang M."/>
            <person name="Yin C."/>
            <person name="Cornejo O.E."/>
            <person name="Hulbert S.H."/>
            <person name="Chen X."/>
        </authorList>
    </citation>
    <scope>NUCLEOTIDE SEQUENCE [LARGE SCALE GENOMIC DNA]</scope>
    <source>
        <strain evidence="2">93-210</strain>
    </source>
</reference>
<reference evidence="1 2" key="3">
    <citation type="journal article" date="2022" name="Microbiol. Spectr.">
        <title>Folding features and dynamics of 3D genome architecture in plant fungal pathogens.</title>
        <authorList>
            <person name="Xia C."/>
        </authorList>
    </citation>
    <scope>NUCLEOTIDE SEQUENCE [LARGE SCALE GENOMIC DNA]</scope>
    <source>
        <strain evidence="1 2">93-210</strain>
    </source>
</reference>